<dbReference type="Proteomes" id="UP000236514">
    <property type="component" value="Unassembled WGS sequence"/>
</dbReference>
<keyword evidence="3 4" id="KW-0597">Phosphoprotein</keyword>
<evidence type="ECO:0000313" key="8">
    <source>
        <dbReference type="Proteomes" id="UP000236514"/>
    </source>
</evidence>
<organism evidence="6 8">
    <name type="scientific">Limosilactobacillus fermentum</name>
    <name type="common">Lactobacillus fermentum</name>
    <dbReference type="NCBI Taxonomy" id="1613"/>
    <lineage>
        <taxon>Bacteria</taxon>
        <taxon>Bacillati</taxon>
        <taxon>Bacillota</taxon>
        <taxon>Bacilli</taxon>
        <taxon>Lactobacillales</taxon>
        <taxon>Lactobacillaceae</taxon>
        <taxon>Limosilactobacillus</taxon>
    </lineage>
</organism>
<dbReference type="NCBIfam" id="NF009726">
    <property type="entry name" value="PRK13253.1"/>
    <property type="match status" value="1"/>
</dbReference>
<evidence type="ECO:0000313" key="6">
    <source>
        <dbReference type="EMBL" id="PNV58805.1"/>
    </source>
</evidence>
<dbReference type="AlphaFoldDB" id="A0A0F4HDL2"/>
<reference evidence="6 8" key="1">
    <citation type="submission" date="2018-01" db="EMBL/GenBank/DDBJ databases">
        <title>Draft genome sequence of the feruloyl esterase-producing strain Lactobacillus fermentum CRL 1446, isolated from artisanal goat milk cheese.</title>
        <authorList>
            <person name="Abeijon Mukdsi M.C."/>
            <person name="Saavedra L."/>
            <person name="Gauffin Cano M.P."/>
            <person name="Hebert E.M."/>
            <person name="Medina R.B."/>
        </authorList>
    </citation>
    <scope>NUCLEOTIDE SEQUENCE [LARGE SCALE GENOMIC DNA]</scope>
    <source>
        <strain evidence="6 8">CRL 1446</strain>
    </source>
</reference>
<keyword evidence="2 4" id="KW-0963">Cytoplasm</keyword>
<comment type="subcellular location">
    <subcellularLocation>
        <location evidence="1 4">Cytoplasm</location>
    </subcellularLocation>
</comment>
<gene>
    <name evidence="4 6" type="primary">citD</name>
    <name evidence="6" type="ORF">C1Y38_00585</name>
    <name evidence="7" type="ORF">HCY95_01792</name>
</gene>
<dbReference type="RefSeq" id="WP_003713681.1">
    <property type="nucleotide sequence ID" value="NZ_CAKMAZ010000012.1"/>
</dbReference>
<evidence type="ECO:0000256" key="2">
    <source>
        <dbReference type="ARBA" id="ARBA00022490"/>
    </source>
</evidence>
<evidence type="ECO:0000313" key="9">
    <source>
        <dbReference type="Proteomes" id="UP000503169"/>
    </source>
</evidence>
<keyword evidence="6" id="KW-0456">Lyase</keyword>
<reference evidence="7 9" key="2">
    <citation type="submission" date="2020-04" db="EMBL/GenBank/DDBJ databases">
        <title>Novel strain L. Fermentum HFD1 producer antibacterial peptides.</title>
        <authorList>
            <person name="Ozhegov G.D."/>
            <person name="Pavlova A.S."/>
            <person name="Zhuravleva D.E."/>
            <person name="Gogoleva N.V."/>
            <person name="Shagimardanova E.I."/>
            <person name="Markelova M.I."/>
            <person name="Yarullina D.R."/>
            <person name="Kayumov A.R."/>
        </authorList>
    </citation>
    <scope>NUCLEOTIDE SEQUENCE [LARGE SCALE GENOMIC DNA]</scope>
    <source>
        <strain evidence="7 9">HFD1</strain>
    </source>
</reference>
<dbReference type="Pfam" id="PF06857">
    <property type="entry name" value="ACP"/>
    <property type="match status" value="1"/>
</dbReference>
<sequence>MDIKKTALAGTLESSDIQITLSKGDNGINIDLDSSVEELYGDQIRKVITETLNAYGIDNANVKAVDKGALDCVVKARAMAAAQRALETTDQPDWEVF</sequence>
<dbReference type="EMBL" id="CP050919">
    <property type="protein sequence ID" value="QIX59332.1"/>
    <property type="molecule type" value="Genomic_DNA"/>
</dbReference>
<dbReference type="NCBIfam" id="TIGR01608">
    <property type="entry name" value="citD"/>
    <property type="match status" value="1"/>
</dbReference>
<dbReference type="InterPro" id="IPR006495">
    <property type="entry name" value="CitD"/>
</dbReference>
<name>A0A0F4HDL2_LIMFE</name>
<evidence type="ECO:0000256" key="1">
    <source>
        <dbReference type="ARBA" id="ARBA00004496"/>
    </source>
</evidence>
<dbReference type="InterPro" id="IPR023439">
    <property type="entry name" value="Mal_deCO2ase/Cit_lyase_ACP"/>
</dbReference>
<dbReference type="GeneID" id="78174329"/>
<dbReference type="HAMAP" id="MF_00805">
    <property type="entry name" value="CitD"/>
    <property type="match status" value="1"/>
</dbReference>
<evidence type="ECO:0000256" key="5">
    <source>
        <dbReference type="PIRSR" id="PIRSR002736-50"/>
    </source>
</evidence>
<comment type="function">
    <text evidence="4">Covalent carrier of the coenzyme of citrate lyase.</text>
</comment>
<dbReference type="GO" id="GO:0005737">
    <property type="term" value="C:cytoplasm"/>
    <property type="evidence" value="ECO:0007669"/>
    <property type="project" value="UniProtKB-SubCell"/>
</dbReference>
<feature type="modified residue" description="O-(phosphoribosyl dephospho-coenzyme A)serine" evidence="4 5">
    <location>
        <position position="14"/>
    </location>
</feature>
<comment type="similarity">
    <text evidence="4">Belongs to the CitD family.</text>
</comment>
<comment type="subunit">
    <text evidence="4">Oligomer with a subunit composition of (alpha,beta,gamma)6.</text>
</comment>
<dbReference type="Proteomes" id="UP000503169">
    <property type="component" value="Chromosome"/>
</dbReference>
<evidence type="ECO:0000313" key="7">
    <source>
        <dbReference type="EMBL" id="QIX59332.1"/>
    </source>
</evidence>
<evidence type="ECO:0000256" key="3">
    <source>
        <dbReference type="ARBA" id="ARBA00022553"/>
    </source>
</evidence>
<dbReference type="EMBL" id="POTQ01000001">
    <property type="protein sequence ID" value="PNV58805.1"/>
    <property type="molecule type" value="Genomic_DNA"/>
</dbReference>
<dbReference type="GO" id="GO:0016829">
    <property type="term" value="F:lyase activity"/>
    <property type="evidence" value="ECO:0007669"/>
    <property type="project" value="UniProtKB-KW"/>
</dbReference>
<evidence type="ECO:0000256" key="4">
    <source>
        <dbReference type="HAMAP-Rule" id="MF_00805"/>
    </source>
</evidence>
<protein>
    <recommendedName>
        <fullName evidence="4">Citrate lyase acyl carrier protein</fullName>
    </recommendedName>
    <alternativeName>
        <fullName evidence="4">Citrate lyase gamma chain</fullName>
    </alternativeName>
</protein>
<proteinExistence type="inferred from homology"/>
<accession>A0A0F4HDL2</accession>
<dbReference type="PIRSF" id="PIRSF002736">
    <property type="entry name" value="Citrt_lyas_gamma"/>
    <property type="match status" value="1"/>
</dbReference>